<feature type="chain" id="PRO_5016150008" evidence="1">
    <location>
        <begin position="17"/>
        <end position="52"/>
    </location>
</feature>
<gene>
    <name evidence="2" type="ORF">DM02DRAFT_341615</name>
</gene>
<protein>
    <submittedName>
        <fullName evidence="2">Uncharacterized protein</fullName>
    </submittedName>
</protein>
<keyword evidence="1" id="KW-0732">Signal</keyword>
<feature type="signal peptide" evidence="1">
    <location>
        <begin position="1"/>
        <end position="16"/>
    </location>
</feature>
<dbReference type="Proteomes" id="UP000244855">
    <property type="component" value="Unassembled WGS sequence"/>
</dbReference>
<organism evidence="2 3">
    <name type="scientific">Periconia macrospinosa</name>
    <dbReference type="NCBI Taxonomy" id="97972"/>
    <lineage>
        <taxon>Eukaryota</taxon>
        <taxon>Fungi</taxon>
        <taxon>Dikarya</taxon>
        <taxon>Ascomycota</taxon>
        <taxon>Pezizomycotina</taxon>
        <taxon>Dothideomycetes</taxon>
        <taxon>Pleosporomycetidae</taxon>
        <taxon>Pleosporales</taxon>
        <taxon>Massarineae</taxon>
        <taxon>Periconiaceae</taxon>
        <taxon>Periconia</taxon>
    </lineage>
</organism>
<sequence>MKTNCVTFLMFTGISCFCQVIPRLRCYITRHYLLPVKISNMWYQSIKHPERT</sequence>
<keyword evidence="3" id="KW-1185">Reference proteome</keyword>
<evidence type="ECO:0000256" key="1">
    <source>
        <dbReference type="SAM" id="SignalP"/>
    </source>
</evidence>
<evidence type="ECO:0000313" key="3">
    <source>
        <dbReference type="Proteomes" id="UP000244855"/>
    </source>
</evidence>
<reference evidence="2 3" key="1">
    <citation type="journal article" date="2018" name="Sci. Rep.">
        <title>Comparative genomics provides insights into the lifestyle and reveals functional heterogeneity of dark septate endophytic fungi.</title>
        <authorList>
            <person name="Knapp D.G."/>
            <person name="Nemeth J.B."/>
            <person name="Barry K."/>
            <person name="Hainaut M."/>
            <person name="Henrissat B."/>
            <person name="Johnson J."/>
            <person name="Kuo A."/>
            <person name="Lim J.H.P."/>
            <person name="Lipzen A."/>
            <person name="Nolan M."/>
            <person name="Ohm R.A."/>
            <person name="Tamas L."/>
            <person name="Grigoriev I.V."/>
            <person name="Spatafora J.W."/>
            <person name="Nagy L.G."/>
            <person name="Kovacs G.M."/>
        </authorList>
    </citation>
    <scope>NUCLEOTIDE SEQUENCE [LARGE SCALE GENOMIC DNA]</scope>
    <source>
        <strain evidence="2 3">DSE2036</strain>
    </source>
</reference>
<name>A0A2V1DWH7_9PLEO</name>
<proteinExistence type="predicted"/>
<accession>A0A2V1DWH7</accession>
<dbReference type="AlphaFoldDB" id="A0A2V1DWH7"/>
<dbReference type="EMBL" id="KZ805355">
    <property type="protein sequence ID" value="PVI01615.1"/>
    <property type="molecule type" value="Genomic_DNA"/>
</dbReference>
<evidence type="ECO:0000313" key="2">
    <source>
        <dbReference type="EMBL" id="PVI01615.1"/>
    </source>
</evidence>
<dbReference type="PROSITE" id="PS51257">
    <property type="entry name" value="PROKAR_LIPOPROTEIN"/>
    <property type="match status" value="1"/>
</dbReference>